<name>A0AAD1XWA0_EUPCR</name>
<comment type="similarity">
    <text evidence="1">Belongs to the peptidase S45 family.</text>
</comment>
<keyword evidence="4" id="KW-1133">Transmembrane helix</keyword>
<proteinExistence type="inferred from homology"/>
<dbReference type="InterPro" id="IPR029055">
    <property type="entry name" value="Ntn_hydrolases_N"/>
</dbReference>
<evidence type="ECO:0000256" key="1">
    <source>
        <dbReference type="ARBA" id="ARBA00006586"/>
    </source>
</evidence>
<dbReference type="Gene3D" id="2.30.120.10">
    <property type="match status" value="1"/>
</dbReference>
<dbReference type="SUPFAM" id="SSF56235">
    <property type="entry name" value="N-terminal nucleophile aminohydrolases (Ntn hydrolases)"/>
    <property type="match status" value="1"/>
</dbReference>
<dbReference type="Gene3D" id="3.60.20.10">
    <property type="entry name" value="Glutamine Phosphoribosylpyrophosphate, subunit 1, domain 1"/>
    <property type="match status" value="1"/>
</dbReference>
<dbReference type="Gene3D" id="1.10.1400.10">
    <property type="match status" value="1"/>
</dbReference>
<dbReference type="InterPro" id="IPR014395">
    <property type="entry name" value="Pen/GL7ACA/AHL_acylase"/>
</dbReference>
<dbReference type="InterPro" id="IPR002692">
    <property type="entry name" value="S45"/>
</dbReference>
<dbReference type="InterPro" id="IPR043146">
    <property type="entry name" value="Penicillin_amidase_N_B-knob"/>
</dbReference>
<sequence>MGCCVKFGLYSAGFVGIIYMIIYFINQSSLPSGVIRLNTSFNGTADVYMEENGAARIVAENEQAALYANGYVLASRRLWQLEYLRRLAQGRMSEIFGDDTFLKERTVHYDSAIRTLGLTSSCQSPYPHMAPYIQGINDYALTHIFPTEFHSFDIIFQNWTETDSCTIEKLVRFSGVGDWGVEILKDFRTAITQNKDLVTQNADSEDMSIGVINKEEFEALGIKNQSKSPQKDPNFQNSAEAYLKETIDNIVREIEGFGINGGSSWVISGEHTASGKPIIASDTHTANTLPSALYFWTTEYPNGRFISGSTVPGIPYYLNFVTEKVAVAGTSIPADTIDIYKEKIIGDEYEYENKLYPLTTREEIIKVRSNEDVVLKINSTRHGPLMTKSIKALASISKWTPAILPSGDYSFKWIGSLSQDGSSFDSLRAINNAQSAEELLDLIKASPSLNQHVIFCDNLGKHGNIGYAPMGSYPKRKNGEGHTISRGWINENEWNSDIPADSKPYLFNPKKGYIVTGNNPITSQEVNSEISSFTLGTARAYRITEMVEELIHTKSGKISYKDVTNIFGDKKDSLCPKKKESFKAAKVFMEANNTQDKEAEEIIDKIDKWDCQFDKDLSEPLYLTFWEYFFRSSFMANKFMDYPSAHMKIFSHPDFEMNYMNLYSNISENPNKFSQYCTSYANMTTHSCAENMYWALNHTIRYMKRFRSLSTQWGDLHLIQYNSLAYTNEFWRSLYNKEVRDNGNGNTVAFSSVNFDRFRGRYSQNLYDFLFDPPKEFAAASSVGARIVSTMDGTLQWSLSTGISESLLSGHYFDMNADHINQEMTNTTGIKEVKEKWQFRIIFGDHEVEKKDDL</sequence>
<comment type="caution">
    <text evidence="5">The sequence shown here is derived from an EMBL/GenBank/DDBJ whole genome shotgun (WGS) entry which is preliminary data.</text>
</comment>
<feature type="transmembrane region" description="Helical" evidence="4">
    <location>
        <begin position="7"/>
        <end position="25"/>
    </location>
</feature>
<dbReference type="PANTHER" id="PTHR34218:SF4">
    <property type="entry name" value="ACYL-HOMOSERINE LACTONE ACYLASE QUIP"/>
    <property type="match status" value="1"/>
</dbReference>
<dbReference type="AlphaFoldDB" id="A0AAD1XWA0"/>
<organism evidence="5 6">
    <name type="scientific">Euplotes crassus</name>
    <dbReference type="NCBI Taxonomy" id="5936"/>
    <lineage>
        <taxon>Eukaryota</taxon>
        <taxon>Sar</taxon>
        <taxon>Alveolata</taxon>
        <taxon>Ciliophora</taxon>
        <taxon>Intramacronucleata</taxon>
        <taxon>Spirotrichea</taxon>
        <taxon>Hypotrichia</taxon>
        <taxon>Euplotida</taxon>
        <taxon>Euplotidae</taxon>
        <taxon>Moneuplotes</taxon>
    </lineage>
</organism>
<dbReference type="Pfam" id="PF01804">
    <property type="entry name" value="Penicil_amidase"/>
    <property type="match status" value="1"/>
</dbReference>
<dbReference type="InterPro" id="IPR043147">
    <property type="entry name" value="Penicillin_amidase_A-knob"/>
</dbReference>
<dbReference type="GO" id="GO:0017000">
    <property type="term" value="P:antibiotic biosynthetic process"/>
    <property type="evidence" value="ECO:0007669"/>
    <property type="project" value="InterPro"/>
</dbReference>
<dbReference type="GO" id="GO:0016811">
    <property type="term" value="F:hydrolase activity, acting on carbon-nitrogen (but not peptide) bonds, in linear amides"/>
    <property type="evidence" value="ECO:0007669"/>
    <property type="project" value="InterPro"/>
</dbReference>
<evidence type="ECO:0000313" key="5">
    <source>
        <dbReference type="EMBL" id="CAI2380471.1"/>
    </source>
</evidence>
<dbReference type="Proteomes" id="UP001295684">
    <property type="component" value="Unassembled WGS sequence"/>
</dbReference>
<evidence type="ECO:0000256" key="4">
    <source>
        <dbReference type="SAM" id="Phobius"/>
    </source>
</evidence>
<protein>
    <submittedName>
        <fullName evidence="5">Uncharacterized protein</fullName>
    </submittedName>
</protein>
<dbReference type="PIRSF" id="PIRSF001227">
    <property type="entry name" value="Pen_acylase"/>
    <property type="match status" value="1"/>
</dbReference>
<keyword evidence="4" id="KW-0472">Membrane</keyword>
<evidence type="ECO:0000256" key="2">
    <source>
        <dbReference type="ARBA" id="ARBA00022801"/>
    </source>
</evidence>
<keyword evidence="2" id="KW-0378">Hydrolase</keyword>
<keyword evidence="3" id="KW-0865">Zymogen</keyword>
<dbReference type="EMBL" id="CAMPGE010022433">
    <property type="protein sequence ID" value="CAI2380471.1"/>
    <property type="molecule type" value="Genomic_DNA"/>
</dbReference>
<keyword evidence="6" id="KW-1185">Reference proteome</keyword>
<gene>
    <name evidence="5" type="ORF">ECRASSUSDP1_LOCUS21906</name>
</gene>
<dbReference type="PANTHER" id="PTHR34218">
    <property type="entry name" value="PEPTIDASE S45 PENICILLIN AMIDASE"/>
    <property type="match status" value="1"/>
</dbReference>
<evidence type="ECO:0000256" key="3">
    <source>
        <dbReference type="ARBA" id="ARBA00023145"/>
    </source>
</evidence>
<keyword evidence="4" id="KW-0812">Transmembrane</keyword>
<evidence type="ECO:0000313" key="6">
    <source>
        <dbReference type="Proteomes" id="UP001295684"/>
    </source>
</evidence>
<reference evidence="5" key="1">
    <citation type="submission" date="2023-07" db="EMBL/GenBank/DDBJ databases">
        <authorList>
            <consortium name="AG Swart"/>
            <person name="Singh M."/>
            <person name="Singh A."/>
            <person name="Seah K."/>
            <person name="Emmerich C."/>
        </authorList>
    </citation>
    <scope>NUCLEOTIDE SEQUENCE</scope>
    <source>
        <strain evidence="5">DP1</strain>
    </source>
</reference>
<accession>A0AAD1XWA0</accession>
<dbReference type="InterPro" id="IPR023343">
    <property type="entry name" value="Penicillin_amidase_dom1"/>
</dbReference>
<dbReference type="Gene3D" id="1.10.439.10">
    <property type="entry name" value="Penicillin Amidohydrolase, domain 1"/>
    <property type="match status" value="1"/>
</dbReference>